<dbReference type="GO" id="GO:0006400">
    <property type="term" value="P:tRNA modification"/>
    <property type="evidence" value="ECO:0007669"/>
    <property type="project" value="InterPro"/>
</dbReference>
<dbReference type="GO" id="GO:0035599">
    <property type="term" value="F:aspartic acid methylthiotransferase activity"/>
    <property type="evidence" value="ECO:0007669"/>
    <property type="project" value="TreeGrafter"/>
</dbReference>
<dbReference type="PROSITE" id="PS01278">
    <property type="entry name" value="MTTASE_RADICAL"/>
    <property type="match status" value="1"/>
</dbReference>
<dbReference type="InterPro" id="IPR058240">
    <property type="entry name" value="rSAM_sf"/>
</dbReference>
<comment type="subcellular location">
    <subcellularLocation>
        <location evidence="8">Cytoplasm</location>
    </subcellularLocation>
</comment>
<dbReference type="Gene3D" id="3.80.30.20">
    <property type="entry name" value="tm_1862 like domain"/>
    <property type="match status" value="1"/>
</dbReference>
<dbReference type="GO" id="GO:0051539">
    <property type="term" value="F:4 iron, 4 sulfur cluster binding"/>
    <property type="evidence" value="ECO:0007669"/>
    <property type="project" value="UniProtKB-UniRule"/>
</dbReference>
<evidence type="ECO:0000256" key="3">
    <source>
        <dbReference type="ARBA" id="ARBA00022679"/>
    </source>
</evidence>
<protein>
    <recommendedName>
        <fullName evidence="8">Ribosomal protein uS12 methylthiotransferase RimO</fullName>
        <shortName evidence="8">uS12 MTTase</shortName>
        <shortName evidence="8">uS12 methylthiotransferase</shortName>
        <ecNumber evidence="8">2.8.4.4</ecNumber>
    </recommendedName>
    <alternativeName>
        <fullName evidence="8">Ribosomal protein uS12 (aspartate-C(3))-methylthiotransferase</fullName>
    </alternativeName>
    <alternativeName>
        <fullName evidence="8">Ribosome maturation factor RimO</fullName>
    </alternativeName>
</protein>
<keyword evidence="4 8" id="KW-0949">S-adenosyl-L-methionine</keyword>
<feature type="domain" description="TRAM" evidence="9">
    <location>
        <begin position="367"/>
        <end position="434"/>
    </location>
</feature>
<comment type="similarity">
    <text evidence="8">Belongs to the methylthiotransferase family. RimO subfamily.</text>
</comment>
<evidence type="ECO:0000259" key="9">
    <source>
        <dbReference type="PROSITE" id="PS50926"/>
    </source>
</evidence>
<evidence type="ECO:0000256" key="1">
    <source>
        <dbReference type="ARBA" id="ARBA00022485"/>
    </source>
</evidence>
<comment type="catalytic activity">
    <reaction evidence="8">
        <text>L-aspartate(89)-[ribosomal protein uS12]-hydrogen + (sulfur carrier)-SH + AH2 + 2 S-adenosyl-L-methionine = 3-methylsulfanyl-L-aspartate(89)-[ribosomal protein uS12]-hydrogen + (sulfur carrier)-H + 5'-deoxyadenosine + L-methionine + A + S-adenosyl-L-homocysteine + 2 H(+)</text>
        <dbReference type="Rhea" id="RHEA:37087"/>
        <dbReference type="Rhea" id="RHEA-COMP:10460"/>
        <dbReference type="Rhea" id="RHEA-COMP:10461"/>
        <dbReference type="Rhea" id="RHEA-COMP:14737"/>
        <dbReference type="Rhea" id="RHEA-COMP:14739"/>
        <dbReference type="ChEBI" id="CHEBI:13193"/>
        <dbReference type="ChEBI" id="CHEBI:15378"/>
        <dbReference type="ChEBI" id="CHEBI:17319"/>
        <dbReference type="ChEBI" id="CHEBI:17499"/>
        <dbReference type="ChEBI" id="CHEBI:29917"/>
        <dbReference type="ChEBI" id="CHEBI:29961"/>
        <dbReference type="ChEBI" id="CHEBI:57844"/>
        <dbReference type="ChEBI" id="CHEBI:57856"/>
        <dbReference type="ChEBI" id="CHEBI:59789"/>
        <dbReference type="ChEBI" id="CHEBI:64428"/>
        <dbReference type="ChEBI" id="CHEBI:73599"/>
        <dbReference type="EC" id="2.8.4.4"/>
    </reaction>
</comment>
<dbReference type="Proteomes" id="UP000886058">
    <property type="component" value="Unassembled WGS sequence"/>
</dbReference>
<dbReference type="SFLD" id="SFLDG01082">
    <property type="entry name" value="B12-binding_domain_containing"/>
    <property type="match status" value="1"/>
</dbReference>
<dbReference type="GO" id="GO:0005840">
    <property type="term" value="C:ribosome"/>
    <property type="evidence" value="ECO:0007669"/>
    <property type="project" value="UniProtKB-KW"/>
</dbReference>
<dbReference type="EC" id="2.8.4.4" evidence="8"/>
<keyword evidence="12" id="KW-0689">Ribosomal protein</keyword>
<sequence>MATSNERKPAVFLLSLGCSKNTVDSERLTAQAVASGLTFTDDADEADIILINTCGFIEDAKKESIDEMLAAIDKKEEGVVREVYVMGCLVELYRKELADEMPEVDGWFGTRELPEVLAAIGAHYCEELYDRRELLTPPHYAFLKISEGCNRRCAFCSIPKIRGPYVSQPVEQLLREAALLQQQGVRELNLIAQDISVYGYDLYGKSALNDLTLRLSDMGFDWIRLLYAYPLNFPLEVISTMRKHRNVCNYLDMPLQHINDRILKSMQRGIGRKGTEELIDAIRQRNPDIRLRTTMIAGYPGETRAEFEELLDFVRQTRFDRLGCFPYRHEEHAPAYELEDTISDEEKEERVGELMELQEGISASLNRKIEGQTLTVLIDRIEDNVAYARTEYDAPEVDNDVIIEIGDAIAEEGEFRQVIVEDSTAYELFGRIRGKNESNPY</sequence>
<dbReference type="InterPro" id="IPR005840">
    <property type="entry name" value="Ribosomal_uS12_MeSTrfase_RimO"/>
</dbReference>
<evidence type="ECO:0000259" key="11">
    <source>
        <dbReference type="PROSITE" id="PS51918"/>
    </source>
</evidence>
<accession>A0A7C5DFB0</accession>
<feature type="domain" description="MTTase N-terminal" evidence="10">
    <location>
        <begin position="9"/>
        <end position="125"/>
    </location>
</feature>
<dbReference type="GO" id="GO:0103039">
    <property type="term" value="F:protein methylthiotransferase activity"/>
    <property type="evidence" value="ECO:0007669"/>
    <property type="project" value="UniProtKB-EC"/>
</dbReference>
<evidence type="ECO:0000256" key="4">
    <source>
        <dbReference type="ARBA" id="ARBA00022691"/>
    </source>
</evidence>
<dbReference type="PROSITE" id="PS51918">
    <property type="entry name" value="RADICAL_SAM"/>
    <property type="match status" value="1"/>
</dbReference>
<evidence type="ECO:0000259" key="10">
    <source>
        <dbReference type="PROSITE" id="PS51449"/>
    </source>
</evidence>
<dbReference type="AlphaFoldDB" id="A0A7C5DFB0"/>
<dbReference type="Pfam" id="PF04055">
    <property type="entry name" value="Radical_SAM"/>
    <property type="match status" value="1"/>
</dbReference>
<dbReference type="Gene3D" id="2.40.50.140">
    <property type="entry name" value="Nucleic acid-binding proteins"/>
    <property type="match status" value="1"/>
</dbReference>
<reference evidence="12" key="1">
    <citation type="journal article" date="2020" name="mSystems">
        <title>Genome- and Community-Level Interaction Insights into Carbon Utilization and Element Cycling Functions of Hydrothermarchaeota in Hydrothermal Sediment.</title>
        <authorList>
            <person name="Zhou Z."/>
            <person name="Liu Y."/>
            <person name="Xu W."/>
            <person name="Pan J."/>
            <person name="Luo Z.H."/>
            <person name="Li M."/>
        </authorList>
    </citation>
    <scope>NUCLEOTIDE SEQUENCE [LARGE SCALE GENOMIC DNA]</scope>
    <source>
        <strain evidence="12">HyVt-633</strain>
    </source>
</reference>
<keyword evidence="2 8" id="KW-0963">Cytoplasm</keyword>
<dbReference type="InterPro" id="IPR038135">
    <property type="entry name" value="Methylthiotransferase_N_sf"/>
</dbReference>
<feature type="binding site" evidence="8">
    <location>
        <position position="88"/>
    </location>
    <ligand>
        <name>[4Fe-4S] cluster</name>
        <dbReference type="ChEBI" id="CHEBI:49883"/>
        <label>1</label>
    </ligand>
</feature>
<keyword evidence="7 8" id="KW-0411">Iron-sulfur</keyword>
<dbReference type="SUPFAM" id="SSF102114">
    <property type="entry name" value="Radical SAM enzymes"/>
    <property type="match status" value="1"/>
</dbReference>
<dbReference type="InterPro" id="IPR013848">
    <property type="entry name" value="Methylthiotransferase_N"/>
</dbReference>
<organism evidence="12">
    <name type="scientific">Chlorobaculum parvum</name>
    <dbReference type="NCBI Taxonomy" id="274539"/>
    <lineage>
        <taxon>Bacteria</taxon>
        <taxon>Pseudomonadati</taxon>
        <taxon>Chlorobiota</taxon>
        <taxon>Chlorobiia</taxon>
        <taxon>Chlorobiales</taxon>
        <taxon>Chlorobiaceae</taxon>
        <taxon>Chlorobaculum</taxon>
    </lineage>
</organism>
<feature type="domain" description="Radical SAM core" evidence="11">
    <location>
        <begin position="135"/>
        <end position="364"/>
    </location>
</feature>
<dbReference type="PANTHER" id="PTHR43837:SF1">
    <property type="entry name" value="RIBOSOMAL PROTEIN US12 METHYLTHIOTRANSFERASE RIMO"/>
    <property type="match status" value="1"/>
</dbReference>
<keyword evidence="1 8" id="KW-0004">4Fe-4S</keyword>
<dbReference type="Pfam" id="PF00919">
    <property type="entry name" value="UPF0004"/>
    <property type="match status" value="1"/>
</dbReference>
<dbReference type="InterPro" id="IPR020612">
    <property type="entry name" value="Methylthiotransferase_CS"/>
</dbReference>
<dbReference type="GO" id="GO:0046872">
    <property type="term" value="F:metal ion binding"/>
    <property type="evidence" value="ECO:0007669"/>
    <property type="project" value="UniProtKB-KW"/>
</dbReference>
<comment type="function">
    <text evidence="8">Catalyzes the methylthiolation of an aspartic acid residue of ribosomal protein uS12.</text>
</comment>
<keyword evidence="5 8" id="KW-0479">Metal-binding</keyword>
<dbReference type="InterPro" id="IPR012340">
    <property type="entry name" value="NA-bd_OB-fold"/>
</dbReference>
<evidence type="ECO:0000256" key="2">
    <source>
        <dbReference type="ARBA" id="ARBA00022490"/>
    </source>
</evidence>
<keyword evidence="12" id="KW-0687">Ribonucleoprotein</keyword>
<keyword evidence="3 8" id="KW-0808">Transferase</keyword>
<evidence type="ECO:0000256" key="8">
    <source>
        <dbReference type="HAMAP-Rule" id="MF_01865"/>
    </source>
</evidence>
<dbReference type="Pfam" id="PF18693">
    <property type="entry name" value="TRAM_2"/>
    <property type="match status" value="1"/>
</dbReference>
<evidence type="ECO:0000256" key="5">
    <source>
        <dbReference type="ARBA" id="ARBA00022723"/>
    </source>
</evidence>
<evidence type="ECO:0000256" key="6">
    <source>
        <dbReference type="ARBA" id="ARBA00023004"/>
    </source>
</evidence>
<feature type="binding site" evidence="8">
    <location>
        <position position="149"/>
    </location>
    <ligand>
        <name>[4Fe-4S] cluster</name>
        <dbReference type="ChEBI" id="CHEBI:49883"/>
        <label>2</label>
        <note>4Fe-4S-S-AdoMet</note>
    </ligand>
</feature>
<comment type="caution">
    <text evidence="12">The sequence shown here is derived from an EMBL/GenBank/DDBJ whole genome shotgun (WGS) entry which is preliminary data.</text>
</comment>
<dbReference type="FunFam" id="3.80.30.20:FF:000001">
    <property type="entry name" value="tRNA-2-methylthio-N(6)-dimethylallyladenosine synthase 2"/>
    <property type="match status" value="1"/>
</dbReference>
<dbReference type="GO" id="GO:0005829">
    <property type="term" value="C:cytosol"/>
    <property type="evidence" value="ECO:0007669"/>
    <property type="project" value="TreeGrafter"/>
</dbReference>
<proteinExistence type="inferred from homology"/>
<dbReference type="InterPro" id="IPR006638">
    <property type="entry name" value="Elp3/MiaA/NifB-like_rSAM"/>
</dbReference>
<dbReference type="SMART" id="SM00729">
    <property type="entry name" value="Elp3"/>
    <property type="match status" value="1"/>
</dbReference>
<evidence type="ECO:0000313" key="12">
    <source>
        <dbReference type="EMBL" id="HHE32889.1"/>
    </source>
</evidence>
<dbReference type="NCBIfam" id="TIGR01125">
    <property type="entry name" value="30S ribosomal protein S12 methylthiotransferase RimO"/>
    <property type="match status" value="1"/>
</dbReference>
<dbReference type="InterPro" id="IPR007197">
    <property type="entry name" value="rSAM"/>
</dbReference>
<keyword evidence="6 8" id="KW-0408">Iron</keyword>
<dbReference type="Gene3D" id="3.40.50.12160">
    <property type="entry name" value="Methylthiotransferase, N-terminal domain"/>
    <property type="match status" value="1"/>
</dbReference>
<dbReference type="NCBIfam" id="TIGR00089">
    <property type="entry name" value="MiaB/RimO family radical SAM methylthiotransferase"/>
    <property type="match status" value="1"/>
</dbReference>
<dbReference type="SFLD" id="SFLDS00029">
    <property type="entry name" value="Radical_SAM"/>
    <property type="match status" value="1"/>
</dbReference>
<evidence type="ECO:0000256" key="7">
    <source>
        <dbReference type="ARBA" id="ARBA00023014"/>
    </source>
</evidence>
<dbReference type="EMBL" id="DRSQ01000213">
    <property type="protein sequence ID" value="HHE32889.1"/>
    <property type="molecule type" value="Genomic_DNA"/>
</dbReference>
<comment type="cofactor">
    <cofactor evidence="8">
        <name>[4Fe-4S] cluster</name>
        <dbReference type="ChEBI" id="CHEBI:49883"/>
    </cofactor>
    <text evidence="8">Binds 2 [4Fe-4S] clusters. One cluster is coordinated with 3 cysteines and an exchangeable S-adenosyl-L-methionine.</text>
</comment>
<feature type="binding site" evidence="8">
    <location>
        <position position="54"/>
    </location>
    <ligand>
        <name>[4Fe-4S] cluster</name>
        <dbReference type="ChEBI" id="CHEBI:49883"/>
        <label>1</label>
    </ligand>
</feature>
<dbReference type="SFLD" id="SFLDG01061">
    <property type="entry name" value="methylthiotransferase"/>
    <property type="match status" value="1"/>
</dbReference>
<dbReference type="InterPro" id="IPR023404">
    <property type="entry name" value="rSAM_horseshoe"/>
</dbReference>
<dbReference type="PROSITE" id="PS50926">
    <property type="entry name" value="TRAM"/>
    <property type="match status" value="1"/>
</dbReference>
<dbReference type="HAMAP" id="MF_01865">
    <property type="entry name" value="MTTase_RimO"/>
    <property type="match status" value="1"/>
</dbReference>
<dbReference type="PROSITE" id="PS51449">
    <property type="entry name" value="MTTASE_N"/>
    <property type="match status" value="1"/>
</dbReference>
<gene>
    <name evidence="8 12" type="primary">rimO</name>
    <name evidence="12" type="ORF">ENL07_09795</name>
</gene>
<feature type="binding site" evidence="8">
    <location>
        <position position="153"/>
    </location>
    <ligand>
        <name>[4Fe-4S] cluster</name>
        <dbReference type="ChEBI" id="CHEBI:49883"/>
        <label>2</label>
        <note>4Fe-4S-S-AdoMet</note>
    </ligand>
</feature>
<dbReference type="CDD" id="cd01335">
    <property type="entry name" value="Radical_SAM"/>
    <property type="match status" value="1"/>
</dbReference>
<feature type="binding site" evidence="8">
    <location>
        <position position="156"/>
    </location>
    <ligand>
        <name>[4Fe-4S] cluster</name>
        <dbReference type="ChEBI" id="CHEBI:49883"/>
        <label>2</label>
        <note>4Fe-4S-S-AdoMet</note>
    </ligand>
</feature>
<dbReference type="InterPro" id="IPR005839">
    <property type="entry name" value="Methylthiotransferase"/>
</dbReference>
<dbReference type="SFLD" id="SFLDF00274">
    <property type="entry name" value="ribosomal_protein_S12_methylth"/>
    <property type="match status" value="1"/>
</dbReference>
<dbReference type="PANTHER" id="PTHR43837">
    <property type="entry name" value="RIBOSOMAL PROTEIN S12 METHYLTHIOTRANSFERASE RIMO"/>
    <property type="match status" value="1"/>
</dbReference>
<name>A0A7C5DFB0_9CHLB</name>
<feature type="binding site" evidence="8">
    <location>
        <position position="18"/>
    </location>
    <ligand>
        <name>[4Fe-4S] cluster</name>
        <dbReference type="ChEBI" id="CHEBI:49883"/>
        <label>1</label>
    </ligand>
</feature>
<dbReference type="InterPro" id="IPR002792">
    <property type="entry name" value="TRAM_dom"/>
</dbReference>